<dbReference type="PANTHER" id="PTHR30363">
    <property type="entry name" value="HTH-TYPE TRANSCRIPTIONAL REGULATOR SRLR-RELATED"/>
    <property type="match status" value="1"/>
</dbReference>
<dbReference type="SMART" id="SM00420">
    <property type="entry name" value="HTH_DEOR"/>
    <property type="match status" value="1"/>
</dbReference>
<dbReference type="PROSITE" id="PS51000">
    <property type="entry name" value="HTH_DEOR_2"/>
    <property type="match status" value="1"/>
</dbReference>
<proteinExistence type="predicted"/>
<dbReference type="Gene3D" id="3.40.50.1360">
    <property type="match status" value="1"/>
</dbReference>
<dbReference type="InterPro" id="IPR050313">
    <property type="entry name" value="Carb_Metab_HTH_regulators"/>
</dbReference>
<dbReference type="InterPro" id="IPR036390">
    <property type="entry name" value="WH_DNA-bd_sf"/>
</dbReference>
<organism evidence="5 6">
    <name type="scientific">Roseovarius ramblicola</name>
    <dbReference type="NCBI Taxonomy" id="2022336"/>
    <lineage>
        <taxon>Bacteria</taxon>
        <taxon>Pseudomonadati</taxon>
        <taxon>Pseudomonadota</taxon>
        <taxon>Alphaproteobacteria</taxon>
        <taxon>Rhodobacterales</taxon>
        <taxon>Roseobacteraceae</taxon>
        <taxon>Roseovarius</taxon>
    </lineage>
</organism>
<dbReference type="PANTHER" id="PTHR30363:SF44">
    <property type="entry name" value="AGA OPERON TRANSCRIPTIONAL REPRESSOR-RELATED"/>
    <property type="match status" value="1"/>
</dbReference>
<accession>A0ABV5HWI8</accession>
<dbReference type="Pfam" id="PF00455">
    <property type="entry name" value="DeoRC"/>
    <property type="match status" value="1"/>
</dbReference>
<evidence type="ECO:0000313" key="6">
    <source>
        <dbReference type="Proteomes" id="UP001589670"/>
    </source>
</evidence>
<keyword evidence="2 5" id="KW-0238">DNA-binding</keyword>
<dbReference type="SMART" id="SM01134">
    <property type="entry name" value="DeoRC"/>
    <property type="match status" value="1"/>
</dbReference>
<dbReference type="InterPro" id="IPR037171">
    <property type="entry name" value="NagB/RpiA_transferase-like"/>
</dbReference>
<dbReference type="EMBL" id="JBHMEC010000006">
    <property type="protein sequence ID" value="MFB9148791.1"/>
    <property type="molecule type" value="Genomic_DNA"/>
</dbReference>
<dbReference type="InterPro" id="IPR018356">
    <property type="entry name" value="Tscrpt_reg_HTH_DeoR_CS"/>
</dbReference>
<evidence type="ECO:0000259" key="4">
    <source>
        <dbReference type="PROSITE" id="PS51000"/>
    </source>
</evidence>
<gene>
    <name evidence="5" type="ORF">ACFFU4_03385</name>
</gene>
<dbReference type="SUPFAM" id="SSF46785">
    <property type="entry name" value="Winged helix' DNA-binding domain"/>
    <property type="match status" value="1"/>
</dbReference>
<dbReference type="Pfam" id="PF08220">
    <property type="entry name" value="HTH_DeoR"/>
    <property type="match status" value="1"/>
</dbReference>
<keyword evidence="1" id="KW-0805">Transcription regulation</keyword>
<dbReference type="SUPFAM" id="SSF100950">
    <property type="entry name" value="NagB/RpiA/CoA transferase-like"/>
    <property type="match status" value="1"/>
</dbReference>
<dbReference type="PRINTS" id="PR00037">
    <property type="entry name" value="HTHLACR"/>
</dbReference>
<evidence type="ECO:0000313" key="5">
    <source>
        <dbReference type="EMBL" id="MFB9148791.1"/>
    </source>
</evidence>
<dbReference type="GO" id="GO:0003677">
    <property type="term" value="F:DNA binding"/>
    <property type="evidence" value="ECO:0007669"/>
    <property type="project" value="UniProtKB-KW"/>
</dbReference>
<evidence type="ECO:0000256" key="2">
    <source>
        <dbReference type="ARBA" id="ARBA00023125"/>
    </source>
</evidence>
<dbReference type="RefSeq" id="WP_377067055.1">
    <property type="nucleotide sequence ID" value="NZ_JBHMEC010000006.1"/>
</dbReference>
<keyword evidence="3" id="KW-0804">Transcription</keyword>
<dbReference type="Proteomes" id="UP001589670">
    <property type="component" value="Unassembled WGS sequence"/>
</dbReference>
<dbReference type="InterPro" id="IPR001034">
    <property type="entry name" value="DeoR_HTH"/>
</dbReference>
<protein>
    <submittedName>
        <fullName evidence="5">DeoR/GlpR family DNA-binding transcription regulator</fullName>
    </submittedName>
</protein>
<sequence>MSKKSQRHDQILSVLEMNPSIRVAEMAKELGVSSETVRRDLTEMEDTGRIKRTYGGAVRTKAFEPALAERLQLHVKARERIARKAVERVADVGSLFIGGGATTLHFARALRNIDRELTVLTPSFSIATELSTNRRIQVMALPGIVEPKEGLVYGAETLRCIKQFRTPIAVTGASGVDEDGVSEALLHAAQVYSAMIDAADETLILADASKFGNRSLQGIVHWKPSVTLICDERPPPALWDAIRQADGNIITGRAPAAA</sequence>
<dbReference type="PROSITE" id="PS00894">
    <property type="entry name" value="HTH_DEOR_1"/>
    <property type="match status" value="1"/>
</dbReference>
<dbReference type="InterPro" id="IPR036388">
    <property type="entry name" value="WH-like_DNA-bd_sf"/>
</dbReference>
<evidence type="ECO:0000256" key="1">
    <source>
        <dbReference type="ARBA" id="ARBA00023015"/>
    </source>
</evidence>
<evidence type="ECO:0000256" key="3">
    <source>
        <dbReference type="ARBA" id="ARBA00023163"/>
    </source>
</evidence>
<dbReference type="InterPro" id="IPR014036">
    <property type="entry name" value="DeoR-like_C"/>
</dbReference>
<reference evidence="5 6" key="1">
    <citation type="submission" date="2024-09" db="EMBL/GenBank/DDBJ databases">
        <authorList>
            <person name="Sun Q."/>
            <person name="Mori K."/>
        </authorList>
    </citation>
    <scope>NUCLEOTIDE SEQUENCE [LARGE SCALE GENOMIC DNA]</scope>
    <source>
        <strain evidence="5 6">CECT 9424</strain>
    </source>
</reference>
<keyword evidence="6" id="KW-1185">Reference proteome</keyword>
<name>A0ABV5HWI8_9RHOB</name>
<comment type="caution">
    <text evidence="5">The sequence shown here is derived from an EMBL/GenBank/DDBJ whole genome shotgun (WGS) entry which is preliminary data.</text>
</comment>
<feature type="domain" description="HTH deoR-type" evidence="4">
    <location>
        <begin position="4"/>
        <end position="59"/>
    </location>
</feature>
<dbReference type="Gene3D" id="1.10.10.10">
    <property type="entry name" value="Winged helix-like DNA-binding domain superfamily/Winged helix DNA-binding domain"/>
    <property type="match status" value="1"/>
</dbReference>